<dbReference type="InParanoid" id="A0A804JJ68"/>
<proteinExistence type="predicted"/>
<dbReference type="Gramene" id="Ma06_t22480.1">
    <property type="protein sequence ID" value="Ma06_p22480.1"/>
    <property type="gene ID" value="Ma06_g22480"/>
</dbReference>
<organism evidence="2 3">
    <name type="scientific">Musa acuminata subsp. malaccensis</name>
    <name type="common">Wild banana</name>
    <name type="synonym">Musa malaccensis</name>
    <dbReference type="NCBI Taxonomy" id="214687"/>
    <lineage>
        <taxon>Eukaryota</taxon>
        <taxon>Viridiplantae</taxon>
        <taxon>Streptophyta</taxon>
        <taxon>Embryophyta</taxon>
        <taxon>Tracheophyta</taxon>
        <taxon>Spermatophyta</taxon>
        <taxon>Magnoliopsida</taxon>
        <taxon>Liliopsida</taxon>
        <taxon>Zingiberales</taxon>
        <taxon>Musaceae</taxon>
        <taxon>Musa</taxon>
    </lineage>
</organism>
<accession>A0A804JJ68</accession>
<dbReference type="EnsemblPlants" id="Ma06_t22480.1">
    <property type="protein sequence ID" value="Ma06_p22480.1"/>
    <property type="gene ID" value="Ma06_g22480"/>
</dbReference>
<dbReference type="AlphaFoldDB" id="A0A804JJ68"/>
<reference evidence="2" key="2">
    <citation type="submission" date="2021-05" db="UniProtKB">
        <authorList>
            <consortium name="EnsemblPlants"/>
        </authorList>
    </citation>
    <scope>IDENTIFICATION</scope>
    <source>
        <strain evidence="2">subsp. malaccensis</strain>
    </source>
</reference>
<name>A0A804JJ68_MUSAM</name>
<dbReference type="OMA" id="QWPRIMI"/>
<protein>
    <submittedName>
        <fullName evidence="1">(wild Malaysian banana) hypothetical protein</fullName>
    </submittedName>
</protein>
<evidence type="ECO:0000313" key="2">
    <source>
        <dbReference type="EnsemblPlants" id="Ma06_p22480.1"/>
    </source>
</evidence>
<reference evidence="1" key="1">
    <citation type="submission" date="2021-03" db="EMBL/GenBank/DDBJ databases">
        <authorList>
            <consortium name="Genoscope - CEA"/>
            <person name="William W."/>
        </authorList>
    </citation>
    <scope>NUCLEOTIDE SEQUENCE</scope>
    <source>
        <strain evidence="1">Doubled-haploid Pahang</strain>
    </source>
</reference>
<evidence type="ECO:0000313" key="3">
    <source>
        <dbReference type="Proteomes" id="UP000012960"/>
    </source>
</evidence>
<gene>
    <name evidence="1" type="ORF">GSMUA_169550.1</name>
</gene>
<sequence length="57" mass="6628">MEMEYLGIEAKQAAVREVAKILPLQDLLISIASIKADYLSRQQDKEQWPRIMISFFT</sequence>
<evidence type="ECO:0000313" key="1">
    <source>
        <dbReference type="EMBL" id="CAG1847160.1"/>
    </source>
</evidence>
<dbReference type="EMBL" id="HG996471">
    <property type="protein sequence ID" value="CAG1847160.1"/>
    <property type="molecule type" value="Genomic_DNA"/>
</dbReference>
<dbReference type="Proteomes" id="UP000012960">
    <property type="component" value="Unplaced"/>
</dbReference>
<keyword evidence="3" id="KW-1185">Reference proteome</keyword>